<evidence type="ECO:0000256" key="1">
    <source>
        <dbReference type="ARBA" id="ARBA00009512"/>
    </source>
</evidence>
<dbReference type="FunFam" id="3.30.70.60:FF:000002">
    <property type="entry name" value="30S ribosomal protein S6"/>
    <property type="match status" value="1"/>
</dbReference>
<dbReference type="GO" id="GO:0005737">
    <property type="term" value="C:cytoplasm"/>
    <property type="evidence" value="ECO:0007669"/>
    <property type="project" value="UniProtKB-ARBA"/>
</dbReference>
<dbReference type="GO" id="GO:0006412">
    <property type="term" value="P:translation"/>
    <property type="evidence" value="ECO:0007669"/>
    <property type="project" value="UniProtKB-UniRule"/>
</dbReference>
<keyword evidence="4 8" id="KW-0689">Ribosomal protein</keyword>
<dbReference type="InterPro" id="IPR014717">
    <property type="entry name" value="Transl_elong_EF1B/ribsomal_bS6"/>
</dbReference>
<evidence type="ECO:0000313" key="9">
    <source>
        <dbReference type="EMBL" id="SDR07801.1"/>
    </source>
</evidence>
<dbReference type="GO" id="GO:0070181">
    <property type="term" value="F:small ribosomal subunit rRNA binding"/>
    <property type="evidence" value="ECO:0007669"/>
    <property type="project" value="TreeGrafter"/>
</dbReference>
<evidence type="ECO:0000256" key="3">
    <source>
        <dbReference type="ARBA" id="ARBA00022884"/>
    </source>
</evidence>
<keyword evidence="5 8" id="KW-0687">Ribonucleoprotein</keyword>
<evidence type="ECO:0000256" key="5">
    <source>
        <dbReference type="ARBA" id="ARBA00023274"/>
    </source>
</evidence>
<accession>A0A1H1G3P2</accession>
<protein>
    <recommendedName>
        <fullName evidence="7 8">Small ribosomal subunit protein bS6</fullName>
    </recommendedName>
</protein>
<evidence type="ECO:0000256" key="6">
    <source>
        <dbReference type="ARBA" id="ARBA00035104"/>
    </source>
</evidence>
<dbReference type="HAMAP" id="MF_00360">
    <property type="entry name" value="Ribosomal_bS6"/>
    <property type="match status" value="1"/>
</dbReference>
<dbReference type="InterPro" id="IPR035980">
    <property type="entry name" value="Ribosomal_bS6_sf"/>
</dbReference>
<evidence type="ECO:0000313" key="10">
    <source>
        <dbReference type="Proteomes" id="UP000199301"/>
    </source>
</evidence>
<dbReference type="EMBL" id="FNKO01000002">
    <property type="protein sequence ID" value="SDR07801.1"/>
    <property type="molecule type" value="Genomic_DNA"/>
</dbReference>
<dbReference type="NCBIfam" id="TIGR00166">
    <property type="entry name" value="S6"/>
    <property type="match status" value="1"/>
</dbReference>
<dbReference type="STRING" id="995062.SAMN04489718_3401"/>
<keyword evidence="2 8" id="KW-0699">rRNA-binding</keyword>
<dbReference type="GO" id="GO:1990904">
    <property type="term" value="C:ribonucleoprotein complex"/>
    <property type="evidence" value="ECO:0007669"/>
    <property type="project" value="UniProtKB-KW"/>
</dbReference>
<dbReference type="PANTHER" id="PTHR21011">
    <property type="entry name" value="MITOCHONDRIAL 28S RIBOSOMAL PROTEIN S6"/>
    <property type="match status" value="1"/>
</dbReference>
<evidence type="ECO:0000256" key="4">
    <source>
        <dbReference type="ARBA" id="ARBA00022980"/>
    </source>
</evidence>
<evidence type="ECO:0000256" key="2">
    <source>
        <dbReference type="ARBA" id="ARBA00022730"/>
    </source>
</evidence>
<keyword evidence="10" id="KW-1185">Reference proteome</keyword>
<evidence type="ECO:0000256" key="8">
    <source>
        <dbReference type="HAMAP-Rule" id="MF_00360"/>
    </source>
</evidence>
<organism evidence="9 10">
    <name type="scientific">Actinopolyspora saharensis</name>
    <dbReference type="NCBI Taxonomy" id="995062"/>
    <lineage>
        <taxon>Bacteria</taxon>
        <taxon>Bacillati</taxon>
        <taxon>Actinomycetota</taxon>
        <taxon>Actinomycetes</taxon>
        <taxon>Actinopolysporales</taxon>
        <taxon>Actinopolysporaceae</taxon>
        <taxon>Actinopolyspora</taxon>
    </lineage>
</organism>
<dbReference type="GO" id="GO:0005840">
    <property type="term" value="C:ribosome"/>
    <property type="evidence" value="ECO:0007669"/>
    <property type="project" value="UniProtKB-KW"/>
</dbReference>
<dbReference type="GO" id="GO:0003735">
    <property type="term" value="F:structural constituent of ribosome"/>
    <property type="evidence" value="ECO:0007669"/>
    <property type="project" value="InterPro"/>
</dbReference>
<comment type="function">
    <text evidence="6 8">Binds together with bS18 to 16S ribosomal RNA.</text>
</comment>
<dbReference type="Gene3D" id="3.30.70.60">
    <property type="match status" value="1"/>
</dbReference>
<sequence>MVFMRHYEVMIILDPSLDERNVSSSLENYLKVVRNDGGSIEKMDVWGRRRLAYEINKRAEGIYVVLDLNCESSTVNELDRQLNISENVLRTKMLRKIVQPRKEARLARASAKAAKAAQQQAQSAVGTSA</sequence>
<dbReference type="CDD" id="cd00473">
    <property type="entry name" value="bS6"/>
    <property type="match status" value="1"/>
</dbReference>
<dbReference type="PANTHER" id="PTHR21011:SF1">
    <property type="entry name" value="SMALL RIBOSOMAL SUBUNIT PROTEIN BS6M"/>
    <property type="match status" value="1"/>
</dbReference>
<dbReference type="AlphaFoldDB" id="A0A1H1G3P2"/>
<dbReference type="PROSITE" id="PS01048">
    <property type="entry name" value="RIBOSOMAL_S6"/>
    <property type="match status" value="1"/>
</dbReference>
<dbReference type="Pfam" id="PF01250">
    <property type="entry name" value="Ribosomal_S6"/>
    <property type="match status" value="1"/>
</dbReference>
<comment type="similarity">
    <text evidence="1 8">Belongs to the bacterial ribosomal protein bS6 family.</text>
</comment>
<dbReference type="SUPFAM" id="SSF54995">
    <property type="entry name" value="Ribosomal protein S6"/>
    <property type="match status" value="1"/>
</dbReference>
<dbReference type="Proteomes" id="UP000199301">
    <property type="component" value="Unassembled WGS sequence"/>
</dbReference>
<gene>
    <name evidence="8" type="primary">rpsF</name>
    <name evidence="9" type="ORF">SAMN04489718_3401</name>
</gene>
<reference evidence="10" key="1">
    <citation type="submission" date="2016-10" db="EMBL/GenBank/DDBJ databases">
        <authorList>
            <person name="Varghese N."/>
            <person name="Submissions S."/>
        </authorList>
    </citation>
    <scope>NUCLEOTIDE SEQUENCE [LARGE SCALE GENOMIC DNA]</scope>
    <source>
        <strain evidence="10">DSM 45459</strain>
    </source>
</reference>
<dbReference type="InterPro" id="IPR020815">
    <property type="entry name" value="Ribosomal_bS6_CS"/>
</dbReference>
<dbReference type="InterPro" id="IPR020814">
    <property type="entry name" value="Ribosomal_S6_plastid/chlpt"/>
</dbReference>
<name>A0A1H1G3P2_9ACTN</name>
<keyword evidence="3 8" id="KW-0694">RNA-binding</keyword>
<dbReference type="InterPro" id="IPR000529">
    <property type="entry name" value="Ribosomal_bS6"/>
</dbReference>
<proteinExistence type="inferred from homology"/>
<evidence type="ECO:0000256" key="7">
    <source>
        <dbReference type="ARBA" id="ARBA00035294"/>
    </source>
</evidence>